<name>A0A7J6R5Q1_PEROL</name>
<accession>A0A7J6R5Q1</accession>
<reference evidence="1 2" key="1">
    <citation type="submission" date="2020-04" db="EMBL/GenBank/DDBJ databases">
        <title>Perkinsus olseni comparative genomics.</title>
        <authorList>
            <person name="Bogema D.R."/>
        </authorList>
    </citation>
    <scope>NUCLEOTIDE SEQUENCE [LARGE SCALE GENOMIC DNA]</scope>
    <source>
        <strain evidence="1">ATCC PRA-205</strain>
    </source>
</reference>
<proteinExistence type="predicted"/>
<dbReference type="EMBL" id="JABANM010024584">
    <property type="protein sequence ID" value="KAF4715995.1"/>
    <property type="molecule type" value="Genomic_DNA"/>
</dbReference>
<dbReference type="AlphaFoldDB" id="A0A7J6R5Q1"/>
<comment type="caution">
    <text evidence="1">The sequence shown here is derived from an EMBL/GenBank/DDBJ whole genome shotgun (WGS) entry which is preliminary data.</text>
</comment>
<dbReference type="Proteomes" id="UP000574390">
    <property type="component" value="Unassembled WGS sequence"/>
</dbReference>
<evidence type="ECO:0000313" key="2">
    <source>
        <dbReference type="Proteomes" id="UP000574390"/>
    </source>
</evidence>
<evidence type="ECO:0000313" key="1">
    <source>
        <dbReference type="EMBL" id="KAF4715995.1"/>
    </source>
</evidence>
<sequence>MRRKLLSDSGGAAQAEFSRECRIGLRNAIPDTVDYLCNSIDFEDEDDIKREISRGLEEMVDKTIRAGWSKVGEDLERLHHLERKTASLEKHLTESQKAYLLEVVEMRQQLRRNSLLVDEEAVVVYPEDIAKIWFDPLNHGLDFPEVRPGRSGSDELQQVREGTTQSLKELVRLTVEERLRIILSDPSM</sequence>
<feature type="non-terminal residue" evidence="1">
    <location>
        <position position="1"/>
    </location>
</feature>
<gene>
    <name evidence="1" type="ORF">FOZ62_017121</name>
</gene>
<protein>
    <submittedName>
        <fullName evidence="1">Uncharacterized protein</fullName>
    </submittedName>
</protein>
<organism evidence="1 2">
    <name type="scientific">Perkinsus olseni</name>
    <name type="common">Perkinsus atlanticus</name>
    <dbReference type="NCBI Taxonomy" id="32597"/>
    <lineage>
        <taxon>Eukaryota</taxon>
        <taxon>Sar</taxon>
        <taxon>Alveolata</taxon>
        <taxon>Perkinsozoa</taxon>
        <taxon>Perkinsea</taxon>
        <taxon>Perkinsida</taxon>
        <taxon>Perkinsidae</taxon>
        <taxon>Perkinsus</taxon>
    </lineage>
</organism>